<evidence type="ECO:0000256" key="3">
    <source>
        <dbReference type="ARBA" id="ARBA00022989"/>
    </source>
</evidence>
<evidence type="ECO:0000256" key="4">
    <source>
        <dbReference type="ARBA" id="ARBA00023136"/>
    </source>
</evidence>
<feature type="region of interest" description="Disordered" evidence="5">
    <location>
        <begin position="180"/>
        <end position="245"/>
    </location>
</feature>
<feature type="transmembrane region" description="Helical" evidence="6">
    <location>
        <begin position="291"/>
        <end position="315"/>
    </location>
</feature>
<reference evidence="7" key="1">
    <citation type="submission" date="2023-06" db="EMBL/GenBank/DDBJ databases">
        <title>Genome-scale phylogeny and comparative genomics of the fungal order Sordariales.</title>
        <authorList>
            <consortium name="Lawrence Berkeley National Laboratory"/>
            <person name="Hensen N."/>
            <person name="Bonometti L."/>
            <person name="Westerberg I."/>
            <person name="Brannstrom I.O."/>
            <person name="Guillou S."/>
            <person name="Cros-Aarteil S."/>
            <person name="Calhoun S."/>
            <person name="Haridas S."/>
            <person name="Kuo A."/>
            <person name="Mondo S."/>
            <person name="Pangilinan J."/>
            <person name="Riley R."/>
            <person name="Labutti K."/>
            <person name="Andreopoulos B."/>
            <person name="Lipzen A."/>
            <person name="Chen C."/>
            <person name="Yanf M."/>
            <person name="Daum C."/>
            <person name="Ng V."/>
            <person name="Clum A."/>
            <person name="Steindorff A."/>
            <person name="Ohm R."/>
            <person name="Martin F."/>
            <person name="Silar P."/>
            <person name="Natvig D."/>
            <person name="Lalanne C."/>
            <person name="Gautier V."/>
            <person name="Ament-Velasquez S.L."/>
            <person name="Kruys A."/>
            <person name="Hutchinson M.I."/>
            <person name="Powell A.J."/>
            <person name="Barry K."/>
            <person name="Miller A.N."/>
            <person name="Grigoriev I.V."/>
            <person name="Debuchy R."/>
            <person name="Gladieux P."/>
            <person name="Thoren M.H."/>
            <person name="Johannesson H."/>
        </authorList>
    </citation>
    <scope>NUCLEOTIDE SEQUENCE</scope>
    <source>
        <strain evidence="7">SMH4607-1</strain>
    </source>
</reference>
<dbReference type="PANTHER" id="PTHR11040:SF32">
    <property type="entry name" value="ZINC-REGULATED TRANSPORTER 1"/>
    <property type="match status" value="1"/>
</dbReference>
<protein>
    <submittedName>
        <fullName evidence="7">Zinc-regulated transporter 1</fullName>
    </submittedName>
</protein>
<dbReference type="GO" id="GO:0000006">
    <property type="term" value="F:high-affinity zinc transmembrane transporter activity"/>
    <property type="evidence" value="ECO:0007669"/>
    <property type="project" value="TreeGrafter"/>
</dbReference>
<feature type="transmembrane region" description="Helical" evidence="6">
    <location>
        <begin position="321"/>
        <end position="343"/>
    </location>
</feature>
<sequence length="448" mass="48087">MSWTGNNLAGAITGAAFDPHSVDLDSANLRDIICYVNAGGNQFDGRLGARISALFVILVTSSLTTLFPVIATRVPNLRIPLYVYLFARYFGAGVIIATAFIHLLDPAYAEIGPATCVGMMGSWALFSWPPAIAMTSVMLIFLLDFGAEWYVERTFDFGHEKIDVEGKVTKDSIPMTETIVGETKEAASNEGTSDNGTGENDTAGIGGSRPREDSQPAPCSHQYLHSADQGDIPLPSRANTGLSRAPTGLSRVATRVIAVAPPAQVSRAEIENGDALSGTAAATERAFREQILSFLILEFGVIFHSVIIGLNLGVIGEEFTTLYPVIVFHQAFEGLGIGARLSVIPFPKRMGWMPWALCLAYGFTTPIAIAVGVGLATQYDSESFTASVVSGVLDSISAGILLYTGLVELLARDFLFNKERTRDKGRITFMLVCLFLGTIIMALLGRWA</sequence>
<proteinExistence type="predicted"/>
<keyword evidence="3 6" id="KW-1133">Transmembrane helix</keyword>
<keyword evidence="4 6" id="KW-0472">Membrane</keyword>
<feature type="transmembrane region" description="Helical" evidence="6">
    <location>
        <begin position="427"/>
        <end position="447"/>
    </location>
</feature>
<dbReference type="GO" id="GO:0005886">
    <property type="term" value="C:plasma membrane"/>
    <property type="evidence" value="ECO:0007669"/>
    <property type="project" value="TreeGrafter"/>
</dbReference>
<feature type="transmembrane region" description="Helical" evidence="6">
    <location>
        <begin position="51"/>
        <end position="70"/>
    </location>
</feature>
<organism evidence="7 8">
    <name type="scientific">Lasiosphaeris hirsuta</name>
    <dbReference type="NCBI Taxonomy" id="260670"/>
    <lineage>
        <taxon>Eukaryota</taxon>
        <taxon>Fungi</taxon>
        <taxon>Dikarya</taxon>
        <taxon>Ascomycota</taxon>
        <taxon>Pezizomycotina</taxon>
        <taxon>Sordariomycetes</taxon>
        <taxon>Sordariomycetidae</taxon>
        <taxon>Sordariales</taxon>
        <taxon>Lasiosphaeriaceae</taxon>
        <taxon>Lasiosphaeris</taxon>
    </lineage>
</organism>
<dbReference type="GO" id="GO:0071578">
    <property type="term" value="P:zinc ion import across plasma membrane"/>
    <property type="evidence" value="ECO:0007669"/>
    <property type="project" value="TreeGrafter"/>
</dbReference>
<dbReference type="InterPro" id="IPR003689">
    <property type="entry name" value="ZIP"/>
</dbReference>
<dbReference type="Pfam" id="PF02535">
    <property type="entry name" value="Zip"/>
    <property type="match status" value="1"/>
</dbReference>
<feature type="transmembrane region" description="Helical" evidence="6">
    <location>
        <begin position="82"/>
        <end position="103"/>
    </location>
</feature>
<evidence type="ECO:0000313" key="8">
    <source>
        <dbReference type="Proteomes" id="UP001172102"/>
    </source>
</evidence>
<dbReference type="AlphaFoldDB" id="A0AA40EEA6"/>
<dbReference type="Proteomes" id="UP001172102">
    <property type="component" value="Unassembled WGS sequence"/>
</dbReference>
<name>A0AA40EEA6_9PEZI</name>
<accession>A0AA40EEA6</accession>
<evidence type="ECO:0000256" key="1">
    <source>
        <dbReference type="ARBA" id="ARBA00004141"/>
    </source>
</evidence>
<feature type="compositionally biased region" description="Polar residues" evidence="5">
    <location>
        <begin position="189"/>
        <end position="200"/>
    </location>
</feature>
<dbReference type="EMBL" id="JAUKUA010000001">
    <property type="protein sequence ID" value="KAK0732153.1"/>
    <property type="molecule type" value="Genomic_DNA"/>
</dbReference>
<evidence type="ECO:0000256" key="5">
    <source>
        <dbReference type="SAM" id="MobiDB-lite"/>
    </source>
</evidence>
<dbReference type="PANTHER" id="PTHR11040">
    <property type="entry name" value="ZINC/IRON TRANSPORTER"/>
    <property type="match status" value="1"/>
</dbReference>
<keyword evidence="2 6" id="KW-0812">Transmembrane</keyword>
<gene>
    <name evidence="7" type="ORF">B0H67DRAFT_94455</name>
</gene>
<evidence type="ECO:0000313" key="7">
    <source>
        <dbReference type="EMBL" id="KAK0732153.1"/>
    </source>
</evidence>
<comment type="subcellular location">
    <subcellularLocation>
        <location evidence="1">Membrane</location>
        <topology evidence="1">Multi-pass membrane protein</topology>
    </subcellularLocation>
</comment>
<feature type="transmembrane region" description="Helical" evidence="6">
    <location>
        <begin position="123"/>
        <end position="143"/>
    </location>
</feature>
<feature type="transmembrane region" description="Helical" evidence="6">
    <location>
        <begin position="355"/>
        <end position="376"/>
    </location>
</feature>
<comment type="caution">
    <text evidence="7">The sequence shown here is derived from an EMBL/GenBank/DDBJ whole genome shotgun (WGS) entry which is preliminary data.</text>
</comment>
<evidence type="ECO:0000256" key="2">
    <source>
        <dbReference type="ARBA" id="ARBA00022692"/>
    </source>
</evidence>
<keyword evidence="8" id="KW-1185">Reference proteome</keyword>
<evidence type="ECO:0000256" key="6">
    <source>
        <dbReference type="SAM" id="Phobius"/>
    </source>
</evidence>